<name>A0A5J5EG41_9PEZI</name>
<sequence length="306" mass="33868">MSTGPETLRVGYVPEHFSTPLFFAQNKGFFADRHLNVELLPYPSGTGAMAKSLESGDLDVAIGLTEGWIAALGKGADAFKLVGKYVDTPLCWAISTGGQRGDMVDAQSLAGGKKLGISRVGSGSYVMGYVLADQQGWLNTEQEPFDWVVLNDFKNLRDAVNKDHAQGKEADAFMWEHFTSKKYYDSNEIKRIGEIYTPWPSWHIVAHSSVSKNVGSVATLRAFLKGLDEGVKYFNTHRDEAVDYIANNLDYTAEDAREWLKTVEFSKDCMKVEPNVVDKTVEILKKAGVIRGDEFPAKGMVLDLHT</sequence>
<dbReference type="InParanoid" id="A0A5J5EG41"/>
<keyword evidence="3" id="KW-0732">Signal</keyword>
<dbReference type="Gene3D" id="3.40.190.10">
    <property type="entry name" value="Periplasmic binding protein-like II"/>
    <property type="match status" value="2"/>
</dbReference>
<gene>
    <name evidence="5" type="ORF">FN846DRAFT_397862</name>
    <name evidence="6" type="ORF">FN846DRAFT_398309</name>
</gene>
<evidence type="ECO:0000256" key="1">
    <source>
        <dbReference type="ARBA" id="ARBA00004418"/>
    </source>
</evidence>
<comment type="similarity">
    <text evidence="2">Belongs to the bacterial solute-binding protein SsuA/TauA family.</text>
</comment>
<accession>A0A5J5EG41</accession>
<proteinExistence type="inferred from homology"/>
<dbReference type="EMBL" id="VXIS01000320">
    <property type="protein sequence ID" value="KAA8894672.1"/>
    <property type="molecule type" value="Genomic_DNA"/>
</dbReference>
<dbReference type="OrthoDB" id="1363at2759"/>
<dbReference type="AlphaFoldDB" id="A0A5J5EG41"/>
<evidence type="ECO:0000313" key="7">
    <source>
        <dbReference type="Proteomes" id="UP000326924"/>
    </source>
</evidence>
<comment type="subcellular location">
    <subcellularLocation>
        <location evidence="1">Periplasm</location>
    </subcellularLocation>
</comment>
<dbReference type="PANTHER" id="PTHR30024">
    <property type="entry name" value="ALIPHATIC SULFONATES-BINDING PROTEIN-RELATED"/>
    <property type="match status" value="1"/>
</dbReference>
<dbReference type="Pfam" id="PF22384">
    <property type="entry name" value="PBP2_Ca3427_like"/>
    <property type="match status" value="1"/>
</dbReference>
<feature type="domain" description="Ca3427-like PBP 2" evidence="4">
    <location>
        <begin position="92"/>
        <end position="195"/>
    </location>
</feature>
<organism evidence="6 7">
    <name type="scientific">Sphaerosporella brunnea</name>
    <dbReference type="NCBI Taxonomy" id="1250544"/>
    <lineage>
        <taxon>Eukaryota</taxon>
        <taxon>Fungi</taxon>
        <taxon>Dikarya</taxon>
        <taxon>Ascomycota</taxon>
        <taxon>Pezizomycotina</taxon>
        <taxon>Pezizomycetes</taxon>
        <taxon>Pezizales</taxon>
        <taxon>Pyronemataceae</taxon>
        <taxon>Sphaerosporella</taxon>
    </lineage>
</organism>
<dbReference type="InterPro" id="IPR054364">
    <property type="entry name" value="Ca3427-like_PBP2"/>
</dbReference>
<evidence type="ECO:0000313" key="6">
    <source>
        <dbReference type="EMBL" id="KAA8894672.1"/>
    </source>
</evidence>
<dbReference type="EMBL" id="VXIS01000320">
    <property type="protein sequence ID" value="KAA8894663.1"/>
    <property type="molecule type" value="Genomic_DNA"/>
</dbReference>
<keyword evidence="7" id="KW-1185">Reference proteome</keyword>
<protein>
    <recommendedName>
        <fullName evidence="4">Ca3427-like PBP 2 domain-containing protein</fullName>
    </recommendedName>
</protein>
<evidence type="ECO:0000259" key="4">
    <source>
        <dbReference type="Pfam" id="PF22384"/>
    </source>
</evidence>
<dbReference type="Proteomes" id="UP000326924">
    <property type="component" value="Unassembled WGS sequence"/>
</dbReference>
<evidence type="ECO:0000256" key="3">
    <source>
        <dbReference type="ARBA" id="ARBA00022729"/>
    </source>
</evidence>
<dbReference type="GO" id="GO:0042597">
    <property type="term" value="C:periplasmic space"/>
    <property type="evidence" value="ECO:0007669"/>
    <property type="project" value="UniProtKB-SubCell"/>
</dbReference>
<dbReference type="CDD" id="cd13637">
    <property type="entry name" value="PBP2_Ca3427_like"/>
    <property type="match status" value="1"/>
</dbReference>
<dbReference type="Pfam" id="PF13379">
    <property type="entry name" value="NMT1_2"/>
    <property type="match status" value="1"/>
</dbReference>
<comment type="caution">
    <text evidence="6">The sequence shown here is derived from an EMBL/GenBank/DDBJ whole genome shotgun (WGS) entry which is preliminary data.</text>
</comment>
<reference evidence="6 7" key="1">
    <citation type="submission" date="2019-09" db="EMBL/GenBank/DDBJ databases">
        <title>Draft genome of the ectomycorrhizal ascomycete Sphaerosporella brunnea.</title>
        <authorList>
            <consortium name="DOE Joint Genome Institute"/>
            <person name="Benucci G.M."/>
            <person name="Marozzi G."/>
            <person name="Antonielli L."/>
            <person name="Sanchez S."/>
            <person name="Marco P."/>
            <person name="Wang X."/>
            <person name="Falini L.B."/>
            <person name="Barry K."/>
            <person name="Haridas S."/>
            <person name="Lipzen A."/>
            <person name="Labutti K."/>
            <person name="Grigoriev I.V."/>
            <person name="Murat C."/>
            <person name="Martin F."/>
            <person name="Albertini E."/>
            <person name="Donnini D."/>
            <person name="Bonito G."/>
        </authorList>
    </citation>
    <scope>NUCLEOTIDE SEQUENCE [LARGE SCALE GENOMIC DNA]</scope>
    <source>
        <strain evidence="6 7">Sb_GMNB300</strain>
    </source>
</reference>
<dbReference type="PANTHER" id="PTHR30024:SF47">
    <property type="entry name" value="TAURINE-BINDING PERIPLASMIC PROTEIN"/>
    <property type="match status" value="1"/>
</dbReference>
<evidence type="ECO:0000313" key="5">
    <source>
        <dbReference type="EMBL" id="KAA8894663.1"/>
    </source>
</evidence>
<dbReference type="SUPFAM" id="SSF53850">
    <property type="entry name" value="Periplasmic binding protein-like II"/>
    <property type="match status" value="1"/>
</dbReference>
<evidence type="ECO:0000256" key="2">
    <source>
        <dbReference type="ARBA" id="ARBA00010742"/>
    </source>
</evidence>